<feature type="domain" description="Amino acid transporter transmembrane" evidence="8">
    <location>
        <begin position="1"/>
        <end position="81"/>
    </location>
</feature>
<dbReference type="PANTHER" id="PTHR48017">
    <property type="entry name" value="OS05G0424000 PROTEIN-RELATED"/>
    <property type="match status" value="1"/>
</dbReference>
<comment type="subcellular location">
    <subcellularLocation>
        <location evidence="1">Membrane</location>
    </subcellularLocation>
</comment>
<evidence type="ECO:0000256" key="2">
    <source>
        <dbReference type="ARBA" id="ARBA00022448"/>
    </source>
</evidence>
<dbReference type="AlphaFoldDB" id="A0A251U8F2"/>
<dbReference type="GO" id="GO:0016020">
    <property type="term" value="C:membrane"/>
    <property type="evidence" value="ECO:0007669"/>
    <property type="project" value="UniProtKB-SubCell"/>
</dbReference>
<reference evidence="10" key="1">
    <citation type="journal article" date="2017" name="Nature">
        <title>The sunflower genome provides insights into oil metabolism, flowering and Asterid evolution.</title>
        <authorList>
            <person name="Badouin H."/>
            <person name="Gouzy J."/>
            <person name="Grassa C.J."/>
            <person name="Murat F."/>
            <person name="Staton S.E."/>
            <person name="Cottret L."/>
            <person name="Lelandais-Briere C."/>
            <person name="Owens G.L."/>
            <person name="Carrere S."/>
            <person name="Mayjonade B."/>
            <person name="Legrand L."/>
            <person name="Gill N."/>
            <person name="Kane N.C."/>
            <person name="Bowers J.E."/>
            <person name="Hubner S."/>
            <person name="Bellec A."/>
            <person name="Berard A."/>
            <person name="Berges H."/>
            <person name="Blanchet N."/>
            <person name="Boniface M.C."/>
            <person name="Brunel D."/>
            <person name="Catrice O."/>
            <person name="Chaidir N."/>
            <person name="Claudel C."/>
            <person name="Donnadieu C."/>
            <person name="Faraut T."/>
            <person name="Fievet G."/>
            <person name="Helmstetter N."/>
            <person name="King M."/>
            <person name="Knapp S.J."/>
            <person name="Lai Z."/>
            <person name="Le Paslier M.C."/>
            <person name="Lippi Y."/>
            <person name="Lorenzon L."/>
            <person name="Mandel J.R."/>
            <person name="Marage G."/>
            <person name="Marchand G."/>
            <person name="Marquand E."/>
            <person name="Bret-Mestries E."/>
            <person name="Morien E."/>
            <person name="Nambeesan S."/>
            <person name="Nguyen T."/>
            <person name="Pegot-Espagnet P."/>
            <person name="Pouilly N."/>
            <person name="Raftis F."/>
            <person name="Sallet E."/>
            <person name="Schiex T."/>
            <person name="Thomas J."/>
            <person name="Vandecasteele C."/>
            <person name="Vares D."/>
            <person name="Vear F."/>
            <person name="Vautrin S."/>
            <person name="Crespi M."/>
            <person name="Mangin B."/>
            <person name="Burke J.M."/>
            <person name="Salse J."/>
            <person name="Munos S."/>
            <person name="Vincourt P."/>
            <person name="Rieseberg L.H."/>
            <person name="Langlade N.B."/>
        </authorList>
    </citation>
    <scope>NUCLEOTIDE SEQUENCE [LARGE SCALE GENOMIC DNA]</scope>
    <source>
        <strain evidence="10">cv. SF193</strain>
    </source>
</reference>
<evidence type="ECO:0000256" key="4">
    <source>
        <dbReference type="ARBA" id="ARBA00022970"/>
    </source>
</evidence>
<sequence>MKKTSTIAVFIIASFYLCCGAFGYAAFGDLTPGNLLTGFGFYEPYWLVDFGNACIVLHFVGGCQIYSQTLFALVERWYTEKYPDSILTRDIPNLKVSLWPDFRLNLLRLCFRTKDLANS</sequence>
<organism evidence="9 10">
    <name type="scientific">Helianthus annuus</name>
    <name type="common">Common sunflower</name>
    <dbReference type="NCBI Taxonomy" id="4232"/>
    <lineage>
        <taxon>Eukaryota</taxon>
        <taxon>Viridiplantae</taxon>
        <taxon>Streptophyta</taxon>
        <taxon>Embryophyta</taxon>
        <taxon>Tracheophyta</taxon>
        <taxon>Spermatophyta</taxon>
        <taxon>Magnoliopsida</taxon>
        <taxon>eudicotyledons</taxon>
        <taxon>Gunneridae</taxon>
        <taxon>Pentapetalae</taxon>
        <taxon>asterids</taxon>
        <taxon>campanulids</taxon>
        <taxon>Asterales</taxon>
        <taxon>Asteraceae</taxon>
        <taxon>Asteroideae</taxon>
        <taxon>Heliantheae alliance</taxon>
        <taxon>Heliantheae</taxon>
        <taxon>Helianthus</taxon>
    </lineage>
</organism>
<dbReference type="InParanoid" id="A0A251U8F2"/>
<evidence type="ECO:0000256" key="7">
    <source>
        <dbReference type="SAM" id="Phobius"/>
    </source>
</evidence>
<dbReference type="InterPro" id="IPR013057">
    <property type="entry name" value="AA_transpt_TM"/>
</dbReference>
<evidence type="ECO:0000256" key="5">
    <source>
        <dbReference type="ARBA" id="ARBA00022989"/>
    </source>
</evidence>
<dbReference type="GO" id="GO:0006865">
    <property type="term" value="P:amino acid transport"/>
    <property type="evidence" value="ECO:0007669"/>
    <property type="project" value="UniProtKB-KW"/>
</dbReference>
<keyword evidence="5 7" id="KW-1133">Transmembrane helix</keyword>
<keyword evidence="4" id="KW-0029">Amino-acid transport</keyword>
<keyword evidence="3 7" id="KW-0812">Transmembrane</keyword>
<keyword evidence="6 7" id="KW-0472">Membrane</keyword>
<evidence type="ECO:0000313" key="10">
    <source>
        <dbReference type="Proteomes" id="UP000215914"/>
    </source>
</evidence>
<gene>
    <name evidence="9" type="ORF">HannXRQ_Chr08g0232721</name>
</gene>
<accession>A0A251U8F2</accession>
<feature type="transmembrane region" description="Helical" evidence="7">
    <location>
        <begin position="47"/>
        <end position="66"/>
    </location>
</feature>
<keyword evidence="10" id="KW-1185">Reference proteome</keyword>
<evidence type="ECO:0000313" key="9">
    <source>
        <dbReference type="EMBL" id="OTG19313.1"/>
    </source>
</evidence>
<dbReference type="OMA" id="VERWYTE"/>
<dbReference type="Proteomes" id="UP000215914">
    <property type="component" value="Chromosome 8"/>
</dbReference>
<feature type="transmembrane region" description="Helical" evidence="7">
    <location>
        <begin position="7"/>
        <end position="27"/>
    </location>
</feature>
<keyword evidence="2" id="KW-0813">Transport</keyword>
<protein>
    <submittedName>
        <fullName evidence="9">Putative amino acid transporter, transmembrane domain-containing protein</fullName>
    </submittedName>
</protein>
<name>A0A251U8F2_HELAN</name>
<evidence type="ECO:0000256" key="1">
    <source>
        <dbReference type="ARBA" id="ARBA00004370"/>
    </source>
</evidence>
<evidence type="ECO:0000259" key="8">
    <source>
        <dbReference type="Pfam" id="PF01490"/>
    </source>
</evidence>
<proteinExistence type="predicted"/>
<dbReference type="Pfam" id="PF01490">
    <property type="entry name" value="Aa_trans"/>
    <property type="match status" value="1"/>
</dbReference>
<evidence type="ECO:0000256" key="6">
    <source>
        <dbReference type="ARBA" id="ARBA00023136"/>
    </source>
</evidence>
<dbReference type="EMBL" id="CM007897">
    <property type="protein sequence ID" value="OTG19313.1"/>
    <property type="molecule type" value="Genomic_DNA"/>
</dbReference>
<evidence type="ECO:0000256" key="3">
    <source>
        <dbReference type="ARBA" id="ARBA00022692"/>
    </source>
</evidence>